<dbReference type="Proteomes" id="UP000474565">
    <property type="component" value="Unassembled WGS sequence"/>
</dbReference>
<organism evidence="1 2">
    <name type="scientific">Duganella lactea</name>
    <dbReference type="NCBI Taxonomy" id="2692173"/>
    <lineage>
        <taxon>Bacteria</taxon>
        <taxon>Pseudomonadati</taxon>
        <taxon>Pseudomonadota</taxon>
        <taxon>Betaproteobacteria</taxon>
        <taxon>Burkholderiales</taxon>
        <taxon>Oxalobacteraceae</taxon>
        <taxon>Telluria group</taxon>
        <taxon>Duganella</taxon>
    </lineage>
</organism>
<dbReference type="EMBL" id="WWCP01000002">
    <property type="protein sequence ID" value="MYM81098.1"/>
    <property type="molecule type" value="Genomic_DNA"/>
</dbReference>
<reference evidence="1 2" key="1">
    <citation type="submission" date="2019-12" db="EMBL/GenBank/DDBJ databases">
        <title>Novel species isolated from a subtropical stream in China.</title>
        <authorList>
            <person name="Lu H."/>
        </authorList>
    </citation>
    <scope>NUCLEOTIDE SEQUENCE [LARGE SCALE GENOMIC DNA]</scope>
    <source>
        <strain evidence="1 2">FT50W</strain>
    </source>
</reference>
<accession>A0A6L8MNY6</accession>
<evidence type="ECO:0000313" key="2">
    <source>
        <dbReference type="Proteomes" id="UP000474565"/>
    </source>
</evidence>
<name>A0A6L8MNY6_9BURK</name>
<dbReference type="AlphaFoldDB" id="A0A6L8MNY6"/>
<gene>
    <name evidence="1" type="ORF">GTP44_03875</name>
</gene>
<protein>
    <submittedName>
        <fullName evidence="1">Uncharacterized protein</fullName>
    </submittedName>
</protein>
<sequence length="71" mass="7861">MNYRVITQEEQEHARYWHNSAEAIKRKAAALVDNLAVLFAADGDLGSIGLVFQPDPEKRHLALVESPTNSG</sequence>
<proteinExistence type="predicted"/>
<dbReference type="RefSeq" id="WP_161018396.1">
    <property type="nucleotide sequence ID" value="NZ_WWCP01000002.1"/>
</dbReference>
<evidence type="ECO:0000313" key="1">
    <source>
        <dbReference type="EMBL" id="MYM81098.1"/>
    </source>
</evidence>
<comment type="caution">
    <text evidence="1">The sequence shown here is derived from an EMBL/GenBank/DDBJ whole genome shotgun (WGS) entry which is preliminary data.</text>
</comment>